<evidence type="ECO:0000256" key="2">
    <source>
        <dbReference type="ARBA" id="ARBA00022553"/>
    </source>
</evidence>
<comment type="caution">
    <text evidence="9">The sequence shown here is derived from an EMBL/GenBank/DDBJ whole genome shotgun (WGS) entry which is preliminary data.</text>
</comment>
<dbReference type="AlphaFoldDB" id="A0A5B7J5W6"/>
<evidence type="ECO:0000313" key="9">
    <source>
        <dbReference type="EMBL" id="MPC92100.1"/>
    </source>
</evidence>
<name>A0A5B7J5W6_PORTR</name>
<dbReference type="SUPFAM" id="SSF81665">
    <property type="entry name" value="Calcium ATPase, transmembrane domain M"/>
    <property type="match status" value="1"/>
</dbReference>
<gene>
    <name evidence="9" type="primary">ATP13A3_2</name>
    <name evidence="9" type="ORF">E2C01_087172</name>
</gene>
<keyword evidence="2" id="KW-0597">Phosphoprotein</keyword>
<keyword evidence="6" id="KW-0460">Magnesium</keyword>
<dbReference type="GO" id="GO:0005524">
    <property type="term" value="F:ATP binding"/>
    <property type="evidence" value="ECO:0007669"/>
    <property type="project" value="UniProtKB-KW"/>
</dbReference>
<keyword evidence="4" id="KW-0547">Nucleotide-binding</keyword>
<evidence type="ECO:0000256" key="7">
    <source>
        <dbReference type="ARBA" id="ARBA00022967"/>
    </source>
</evidence>
<dbReference type="InterPro" id="IPR023298">
    <property type="entry name" value="ATPase_P-typ_TM_dom_sf"/>
</dbReference>
<evidence type="ECO:0000256" key="8">
    <source>
        <dbReference type="SAM" id="Phobius"/>
    </source>
</evidence>
<keyword evidence="3" id="KW-0479">Metal-binding</keyword>
<keyword evidence="8" id="KW-0472">Membrane</keyword>
<dbReference type="GO" id="GO:0019829">
    <property type="term" value="F:ATPase-coupled monoatomic cation transmembrane transporter activity"/>
    <property type="evidence" value="ECO:0007669"/>
    <property type="project" value="TreeGrafter"/>
</dbReference>
<feature type="transmembrane region" description="Helical" evidence="8">
    <location>
        <begin position="67"/>
        <end position="90"/>
    </location>
</feature>
<dbReference type="Proteomes" id="UP000324222">
    <property type="component" value="Unassembled WGS sequence"/>
</dbReference>
<dbReference type="GO" id="GO:0015203">
    <property type="term" value="F:polyamine transmembrane transporter activity"/>
    <property type="evidence" value="ECO:0007669"/>
    <property type="project" value="TreeGrafter"/>
</dbReference>
<keyword evidence="10" id="KW-1185">Reference proteome</keyword>
<organism evidence="9 10">
    <name type="scientific">Portunus trituberculatus</name>
    <name type="common">Swimming crab</name>
    <name type="synonym">Neptunus trituberculatus</name>
    <dbReference type="NCBI Taxonomy" id="210409"/>
    <lineage>
        <taxon>Eukaryota</taxon>
        <taxon>Metazoa</taxon>
        <taxon>Ecdysozoa</taxon>
        <taxon>Arthropoda</taxon>
        <taxon>Crustacea</taxon>
        <taxon>Multicrustacea</taxon>
        <taxon>Malacostraca</taxon>
        <taxon>Eumalacostraca</taxon>
        <taxon>Eucarida</taxon>
        <taxon>Decapoda</taxon>
        <taxon>Pleocyemata</taxon>
        <taxon>Brachyura</taxon>
        <taxon>Eubrachyura</taxon>
        <taxon>Portunoidea</taxon>
        <taxon>Portunidae</taxon>
        <taxon>Portuninae</taxon>
        <taxon>Portunus</taxon>
    </lineage>
</organism>
<keyword evidence="8" id="KW-0812">Transmembrane</keyword>
<evidence type="ECO:0000256" key="5">
    <source>
        <dbReference type="ARBA" id="ARBA00022840"/>
    </source>
</evidence>
<dbReference type="EMBL" id="VSRR010090116">
    <property type="protein sequence ID" value="MPC92100.1"/>
    <property type="molecule type" value="Genomic_DNA"/>
</dbReference>
<feature type="transmembrane region" description="Helical" evidence="8">
    <location>
        <begin position="20"/>
        <end position="46"/>
    </location>
</feature>
<sequence length="112" mass="12795">MGYTEPSKELVPQKPLGNLLGAANMFSILSQIFLVILFQVIAYFFLLQQLWFEPNQPSKDQGPESLVCWEATIIFYVSSFQYLILCITYSPGKPFRKPLITNGASEKSRFCF</sequence>
<dbReference type="PANTHER" id="PTHR45630">
    <property type="entry name" value="CATION-TRANSPORTING ATPASE-RELATED"/>
    <property type="match status" value="1"/>
</dbReference>
<evidence type="ECO:0000313" key="10">
    <source>
        <dbReference type="Proteomes" id="UP000324222"/>
    </source>
</evidence>
<evidence type="ECO:0000256" key="4">
    <source>
        <dbReference type="ARBA" id="ARBA00022741"/>
    </source>
</evidence>
<comment type="subcellular location">
    <subcellularLocation>
        <location evidence="1">Membrane</location>
        <topology evidence="1">Multi-pass membrane protein</topology>
    </subcellularLocation>
</comment>
<dbReference type="OrthoDB" id="48943at2759"/>
<dbReference type="PANTHER" id="PTHR45630:SF8">
    <property type="entry name" value="CATION-TRANSPORTING ATPASE"/>
    <property type="match status" value="1"/>
</dbReference>
<evidence type="ECO:0000256" key="3">
    <source>
        <dbReference type="ARBA" id="ARBA00022723"/>
    </source>
</evidence>
<dbReference type="GO" id="GO:0046872">
    <property type="term" value="F:metal ion binding"/>
    <property type="evidence" value="ECO:0007669"/>
    <property type="project" value="UniProtKB-KW"/>
</dbReference>
<keyword evidence="5" id="KW-0067">ATP-binding</keyword>
<protein>
    <submittedName>
        <fullName evidence="9">Putative cation-transporting ATPase 13A3</fullName>
    </submittedName>
</protein>
<dbReference type="GO" id="GO:0006874">
    <property type="term" value="P:intracellular calcium ion homeostasis"/>
    <property type="evidence" value="ECO:0007669"/>
    <property type="project" value="TreeGrafter"/>
</dbReference>
<dbReference type="GO" id="GO:0031902">
    <property type="term" value="C:late endosome membrane"/>
    <property type="evidence" value="ECO:0007669"/>
    <property type="project" value="TreeGrafter"/>
</dbReference>
<evidence type="ECO:0000256" key="6">
    <source>
        <dbReference type="ARBA" id="ARBA00022842"/>
    </source>
</evidence>
<accession>A0A5B7J5W6</accession>
<dbReference type="GO" id="GO:0140358">
    <property type="term" value="F:P-type transmembrane transporter activity"/>
    <property type="evidence" value="ECO:0007669"/>
    <property type="project" value="InterPro"/>
</dbReference>
<evidence type="ECO:0000256" key="1">
    <source>
        <dbReference type="ARBA" id="ARBA00004141"/>
    </source>
</evidence>
<dbReference type="InterPro" id="IPR006544">
    <property type="entry name" value="P-type_TPase_V"/>
</dbReference>
<proteinExistence type="predicted"/>
<reference evidence="9 10" key="1">
    <citation type="submission" date="2019-05" db="EMBL/GenBank/DDBJ databases">
        <title>Another draft genome of Portunus trituberculatus and its Hox gene families provides insights of decapod evolution.</title>
        <authorList>
            <person name="Jeong J.-H."/>
            <person name="Song I."/>
            <person name="Kim S."/>
            <person name="Choi T."/>
            <person name="Kim D."/>
            <person name="Ryu S."/>
            <person name="Kim W."/>
        </authorList>
    </citation>
    <scope>NUCLEOTIDE SEQUENCE [LARGE SCALE GENOMIC DNA]</scope>
    <source>
        <tissue evidence="9">Muscle</tissue>
    </source>
</reference>
<keyword evidence="7" id="KW-1278">Translocase</keyword>
<keyword evidence="8" id="KW-1133">Transmembrane helix</keyword>